<evidence type="ECO:0000259" key="4">
    <source>
        <dbReference type="Pfam" id="PF00656"/>
    </source>
</evidence>
<feature type="compositionally biased region" description="Basic and acidic residues" evidence="2">
    <location>
        <begin position="823"/>
        <end position="832"/>
    </location>
</feature>
<feature type="compositionally biased region" description="Basic and acidic residues" evidence="2">
    <location>
        <begin position="885"/>
        <end position="897"/>
    </location>
</feature>
<gene>
    <name evidence="5" type="ORF">NW755_008250</name>
</gene>
<protein>
    <recommendedName>
        <fullName evidence="4">Peptidase C14 caspase domain-containing protein</fullName>
    </recommendedName>
</protein>
<reference evidence="5" key="1">
    <citation type="submission" date="2022-09" db="EMBL/GenBank/DDBJ databases">
        <title>Fusarium specimens isolated from Avocado Roots.</title>
        <authorList>
            <person name="Stajich J."/>
            <person name="Roper C."/>
            <person name="Heimlech-Rivalta G."/>
        </authorList>
    </citation>
    <scope>NUCLEOTIDE SEQUENCE</scope>
    <source>
        <strain evidence="5">A02</strain>
    </source>
</reference>
<dbReference type="PANTHER" id="PTHR48104:SF30">
    <property type="entry name" value="METACASPASE-1"/>
    <property type="match status" value="1"/>
</dbReference>
<keyword evidence="6" id="KW-1185">Reference proteome</keyword>
<dbReference type="GO" id="GO:0004197">
    <property type="term" value="F:cysteine-type endopeptidase activity"/>
    <property type="evidence" value="ECO:0007669"/>
    <property type="project" value="InterPro"/>
</dbReference>
<feature type="region of interest" description="Disordered" evidence="2">
    <location>
        <begin position="885"/>
        <end position="938"/>
    </location>
</feature>
<dbReference type="Pfam" id="PF00656">
    <property type="entry name" value="Peptidase_C14"/>
    <property type="match status" value="1"/>
</dbReference>
<name>A0A9W8R5K4_9HYPO</name>
<dbReference type="PANTHER" id="PTHR48104">
    <property type="entry name" value="METACASPASE-4"/>
    <property type="match status" value="1"/>
</dbReference>
<feature type="compositionally biased region" description="Polar residues" evidence="2">
    <location>
        <begin position="1046"/>
        <end position="1059"/>
    </location>
</feature>
<feature type="region of interest" description="Disordered" evidence="2">
    <location>
        <begin position="1001"/>
        <end position="1066"/>
    </location>
</feature>
<comment type="similarity">
    <text evidence="1">Belongs to the peptidase C14B family.</text>
</comment>
<proteinExistence type="inferred from homology"/>
<evidence type="ECO:0000256" key="1">
    <source>
        <dbReference type="ARBA" id="ARBA00009005"/>
    </source>
</evidence>
<evidence type="ECO:0000256" key="3">
    <source>
        <dbReference type="SAM" id="Phobius"/>
    </source>
</evidence>
<feature type="transmembrane region" description="Helical" evidence="3">
    <location>
        <begin position="1248"/>
        <end position="1270"/>
    </location>
</feature>
<feature type="domain" description="Peptidase C14 caspase" evidence="4">
    <location>
        <begin position="12"/>
        <end position="288"/>
    </location>
</feature>
<feature type="compositionally biased region" description="Polar residues" evidence="2">
    <location>
        <begin position="926"/>
        <end position="935"/>
    </location>
</feature>
<dbReference type="EMBL" id="JAOQAV010000022">
    <property type="protein sequence ID" value="KAJ4185798.1"/>
    <property type="molecule type" value="Genomic_DNA"/>
</dbReference>
<comment type="caution">
    <text evidence="5">The sequence shown here is derived from an EMBL/GenBank/DDBJ whole genome shotgun (WGS) entry which is preliminary data.</text>
</comment>
<accession>A0A9W8R5K4</accession>
<keyword evidence="3" id="KW-0812">Transmembrane</keyword>
<dbReference type="Proteomes" id="UP001152087">
    <property type="component" value="Unassembled WGS sequence"/>
</dbReference>
<dbReference type="GO" id="GO:0005737">
    <property type="term" value="C:cytoplasm"/>
    <property type="evidence" value="ECO:0007669"/>
    <property type="project" value="TreeGrafter"/>
</dbReference>
<feature type="compositionally biased region" description="Polar residues" evidence="2">
    <location>
        <begin position="1005"/>
        <end position="1030"/>
    </location>
</feature>
<sequence>MKDSKASQPILHAILIGINAYPDRPLKGCVRDIQYIKTLLGQHSAPIDLQAFTATPSSPGANTGPVEDPSLWPTYNNVTAALEETTFRARPGDRVYIHYSGHGTRFTPTSEFSNRSTGDLALALLDGEKGTAIKPLGGHRLAMALNAMVMKELIVTLVLDCCFAASAYRLSRPNVRFISLDPKLTPSLPVNASPATQNERALDSGPRDVSMLPSWLMDPNGYALLAACGPHEEASELIQDGKDYGALSRFLYLTLKEGGLNKRHKDIYRHLCVKFQRKSLQQSPTLYGNKDQGFFGQCSSMTPRPTVPVVRSGQRLILQAGQAHGVSNGDDFILYPLSEAEDNNAAFHGDTITAKVDTARQLTSSLNLGDVTTSLTIAHWVAEPQTQHALREFSVSLSKNLPRRDEWLQAFDKDSLSVHSTTDSGPFSFRVALIDGEYKILDRSGQEVMNLPAMPQGLTSPEDVSAVLEHLAKYELVRNLANQSPVDDFLASFDINIATPAGDRFSPSCVIDLEQDSSRRFMFMLHIENKGTKDLYVYMFTLGPFWEIEDMQRRGFVVTPPSNANFGSTGEFIKRFAIMMPEEIKEKGHCEDTLKVLVTSQPTSFDLLKLPEVECLPQKQSPSRGHRPGKDCPEQWEAFNFTFRTSLKPLSDDGESSRVDTADDGVSSRVDTDLESIFSEGFSISSKTESSFGRGQRDAVGLLATLLFHHEDLSPLYTAASTKVSLEKLQRHLRGSFRKYGDGLTNEAESRSERRAAAFVRGHARYIAREISLRLVPNDWETAVFRLPTEPSESSKQMINNRLVSAPEVDRTEELLRENTPQRLDKEGHDDGYGLFEDEEDEYEEAPVEDASRETYQALEMTKEFLLSADAFRVLQQSLRRWLKQDEPETKGKDRDPTSIADTSEVEQQKEPDQCSDINCPEKDQTPATTQLNGRDTSDSAWARSIAALWYGLMKVLDPPPNGAQRVTYTCGCGHLQYLDVEELIPGGAAEFQQALSEAARAVRQHTSTPGRSSGTTAVPQAHLTSSKSGNGKGQACSPLPFLGSDTPSSPTTNSQTAVGNHPTPATREPKYLLICINTKRGLAKLEHIDVSSITNDQFLFEEILRAYSSVRREHEWEISHFLPKLIPFRSLLGPLGRGRLFIPKRVEFVQFRLMPVRTEIYAGSMVKPDIPGEEEVLHKRTYEYRPVPLNVRVLQIPAHELLKPGPHLNCFWRDRFPKKLKSMLLWDEQAECLGWGIHITEDWNKPLANLLALLVMLSFGAFVIIYGVLAKDWGTGATIGSFLSSEDY</sequence>
<evidence type="ECO:0000256" key="2">
    <source>
        <dbReference type="SAM" id="MobiDB-lite"/>
    </source>
</evidence>
<evidence type="ECO:0000313" key="6">
    <source>
        <dbReference type="Proteomes" id="UP001152087"/>
    </source>
</evidence>
<keyword evidence="3" id="KW-0472">Membrane</keyword>
<evidence type="ECO:0000313" key="5">
    <source>
        <dbReference type="EMBL" id="KAJ4185798.1"/>
    </source>
</evidence>
<keyword evidence="3" id="KW-1133">Transmembrane helix</keyword>
<dbReference type="Gene3D" id="3.40.50.1460">
    <property type="match status" value="1"/>
</dbReference>
<dbReference type="GO" id="GO:0006508">
    <property type="term" value="P:proteolysis"/>
    <property type="evidence" value="ECO:0007669"/>
    <property type="project" value="InterPro"/>
</dbReference>
<dbReference type="InterPro" id="IPR050452">
    <property type="entry name" value="Metacaspase"/>
</dbReference>
<dbReference type="InterPro" id="IPR011600">
    <property type="entry name" value="Pept_C14_caspase"/>
</dbReference>
<feature type="region of interest" description="Disordered" evidence="2">
    <location>
        <begin position="815"/>
        <end position="835"/>
    </location>
</feature>
<organism evidence="5 6">
    <name type="scientific">Fusarium falciforme</name>
    <dbReference type="NCBI Taxonomy" id="195108"/>
    <lineage>
        <taxon>Eukaryota</taxon>
        <taxon>Fungi</taxon>
        <taxon>Dikarya</taxon>
        <taxon>Ascomycota</taxon>
        <taxon>Pezizomycotina</taxon>
        <taxon>Sordariomycetes</taxon>
        <taxon>Hypocreomycetidae</taxon>
        <taxon>Hypocreales</taxon>
        <taxon>Nectriaceae</taxon>
        <taxon>Fusarium</taxon>
        <taxon>Fusarium solani species complex</taxon>
    </lineage>
</organism>